<dbReference type="GO" id="GO:0008955">
    <property type="term" value="F:peptidoglycan glycosyltransferase activity"/>
    <property type="evidence" value="ECO:0007669"/>
    <property type="project" value="UniProtKB-UniRule"/>
</dbReference>
<dbReference type="InterPro" id="IPR018365">
    <property type="entry name" value="Cell_cycle_FtsW-rel_CS"/>
</dbReference>
<dbReference type="EC" id="2.4.99.28" evidence="11"/>
<dbReference type="PATRIC" id="fig|455434.6.peg.499"/>
<dbReference type="GO" id="GO:0051301">
    <property type="term" value="P:cell division"/>
    <property type="evidence" value="ECO:0007669"/>
    <property type="project" value="InterPro"/>
</dbReference>
<evidence type="ECO:0000256" key="5">
    <source>
        <dbReference type="ARBA" id="ARBA00022692"/>
    </source>
</evidence>
<feature type="transmembrane region" description="Helical" evidence="11">
    <location>
        <begin position="221"/>
        <end position="242"/>
    </location>
</feature>
<comment type="pathway">
    <text evidence="11">Cell wall biogenesis; peptidoglycan biosynthesis.</text>
</comment>
<evidence type="ECO:0000256" key="6">
    <source>
        <dbReference type="ARBA" id="ARBA00022960"/>
    </source>
</evidence>
<comment type="catalytic activity">
    <reaction evidence="11">
        <text>[GlcNAc-(1-&gt;4)-Mur2Ac(oyl-L-Ala-gamma-D-Glu-L-Lys-D-Ala-D-Ala)](n)-di-trans,octa-cis-undecaprenyl diphosphate + beta-D-GlcNAc-(1-&gt;4)-Mur2Ac(oyl-L-Ala-gamma-D-Glu-L-Lys-D-Ala-D-Ala)-di-trans,octa-cis-undecaprenyl diphosphate = [GlcNAc-(1-&gt;4)-Mur2Ac(oyl-L-Ala-gamma-D-Glu-L-Lys-D-Ala-D-Ala)](n+1)-di-trans,octa-cis-undecaprenyl diphosphate + di-trans,octa-cis-undecaprenyl diphosphate + H(+)</text>
        <dbReference type="Rhea" id="RHEA:23708"/>
        <dbReference type="Rhea" id="RHEA-COMP:9602"/>
        <dbReference type="Rhea" id="RHEA-COMP:9603"/>
        <dbReference type="ChEBI" id="CHEBI:15378"/>
        <dbReference type="ChEBI" id="CHEBI:58405"/>
        <dbReference type="ChEBI" id="CHEBI:60033"/>
        <dbReference type="ChEBI" id="CHEBI:78435"/>
        <dbReference type="EC" id="2.4.99.28"/>
    </reaction>
</comment>
<keyword evidence="10 11" id="KW-0961">Cell wall biogenesis/degradation</keyword>
<feature type="transmembrane region" description="Helical" evidence="11">
    <location>
        <begin position="75"/>
        <end position="94"/>
    </location>
</feature>
<keyword evidence="7 11" id="KW-0573">Peptidoglycan synthesis</keyword>
<dbReference type="Proteomes" id="UP000001202">
    <property type="component" value="Chromosome"/>
</dbReference>
<feature type="transmembrane region" description="Helical" evidence="11">
    <location>
        <begin position="12"/>
        <end position="32"/>
    </location>
</feature>
<evidence type="ECO:0000313" key="12">
    <source>
        <dbReference type="EMBL" id="ACD70924.1"/>
    </source>
</evidence>
<dbReference type="PANTHER" id="PTHR30474">
    <property type="entry name" value="CELL CYCLE PROTEIN"/>
    <property type="match status" value="1"/>
</dbReference>
<keyword evidence="8 11" id="KW-1133">Transmembrane helix</keyword>
<evidence type="ECO:0000256" key="4">
    <source>
        <dbReference type="ARBA" id="ARBA00022679"/>
    </source>
</evidence>
<dbReference type="InterPro" id="IPR001182">
    <property type="entry name" value="FtsW/RodA"/>
</dbReference>
<organism evidence="12 13">
    <name type="scientific">Treponema pallidum subsp. pallidum (strain SS14)</name>
    <dbReference type="NCBI Taxonomy" id="455434"/>
    <lineage>
        <taxon>Bacteria</taxon>
        <taxon>Pseudomonadati</taxon>
        <taxon>Spirochaetota</taxon>
        <taxon>Spirochaetia</taxon>
        <taxon>Spirochaetales</taxon>
        <taxon>Treponemataceae</taxon>
        <taxon>Treponema</taxon>
    </lineage>
</organism>
<keyword evidence="2 11" id="KW-1003">Cell membrane</keyword>
<name>A0A0H3BJB1_TREPS</name>
<dbReference type="InterPro" id="IPR011923">
    <property type="entry name" value="RodA/MrdB"/>
</dbReference>
<keyword evidence="9 11" id="KW-0472">Membrane</keyword>
<feature type="transmembrane region" description="Helical" evidence="11">
    <location>
        <begin position="106"/>
        <end position="126"/>
    </location>
</feature>
<evidence type="ECO:0000256" key="11">
    <source>
        <dbReference type="HAMAP-Rule" id="MF_02079"/>
    </source>
</evidence>
<feature type="transmembrane region" description="Helical" evidence="11">
    <location>
        <begin position="405"/>
        <end position="428"/>
    </location>
</feature>
<dbReference type="NCBIfam" id="TIGR02210">
    <property type="entry name" value="rodA_shape"/>
    <property type="match status" value="1"/>
</dbReference>
<gene>
    <name evidence="11 12" type="primary">rodA</name>
    <name evidence="12" type="ordered locus">TPASS_0501</name>
</gene>
<keyword evidence="3 11" id="KW-0328">Glycosyltransferase</keyword>
<dbReference type="GO" id="GO:0071555">
    <property type="term" value="P:cell wall organization"/>
    <property type="evidence" value="ECO:0007669"/>
    <property type="project" value="UniProtKB-KW"/>
</dbReference>
<dbReference type="GO" id="GO:0032153">
    <property type="term" value="C:cell division site"/>
    <property type="evidence" value="ECO:0007669"/>
    <property type="project" value="TreeGrafter"/>
</dbReference>
<reference evidence="12 13" key="1">
    <citation type="journal article" date="2008" name="BMC Microbiol.">
        <title>Complete genome sequence of Treponema pallidum ssp. pallidum strain SS14 determined with oligonucleotide arrays.</title>
        <authorList>
            <person name="Matejkova P."/>
            <person name="Strouhal M."/>
            <person name="Smajs D."/>
            <person name="Norris S.J."/>
            <person name="Palzkill T."/>
            <person name="Petrosino J.F."/>
            <person name="Sodergren E."/>
            <person name="Norton J.E."/>
            <person name="Singh J."/>
            <person name="Richmond T.A."/>
            <person name="Molla M.N."/>
            <person name="Albert T.J."/>
            <person name="Weinstock G.M."/>
        </authorList>
    </citation>
    <scope>NUCLEOTIDE SEQUENCE [LARGE SCALE GENOMIC DNA]</scope>
    <source>
        <strain evidence="12 13">SS14</strain>
    </source>
</reference>
<evidence type="ECO:0000256" key="10">
    <source>
        <dbReference type="ARBA" id="ARBA00023316"/>
    </source>
</evidence>
<evidence type="ECO:0000256" key="2">
    <source>
        <dbReference type="ARBA" id="ARBA00022475"/>
    </source>
</evidence>
<comment type="function">
    <text evidence="11">Peptidoglycan polymerase that is essential for cell wall elongation.</text>
</comment>
<feature type="transmembrane region" description="Helical" evidence="11">
    <location>
        <begin position="167"/>
        <end position="200"/>
    </location>
</feature>
<dbReference type="KEGG" id="tpp:TPASS_0501"/>
<evidence type="ECO:0000256" key="1">
    <source>
        <dbReference type="ARBA" id="ARBA00004141"/>
    </source>
</evidence>
<keyword evidence="6 11" id="KW-0133">Cell shape</keyword>
<dbReference type="GO" id="GO:0008360">
    <property type="term" value="P:regulation of cell shape"/>
    <property type="evidence" value="ECO:0007669"/>
    <property type="project" value="UniProtKB-KW"/>
</dbReference>
<feature type="transmembrane region" description="Helical" evidence="11">
    <location>
        <begin position="370"/>
        <end position="393"/>
    </location>
</feature>
<evidence type="ECO:0000256" key="9">
    <source>
        <dbReference type="ARBA" id="ARBA00023136"/>
    </source>
</evidence>
<evidence type="ECO:0000256" key="8">
    <source>
        <dbReference type="ARBA" id="ARBA00022989"/>
    </source>
</evidence>
<proteinExistence type="inferred from homology"/>
<keyword evidence="11" id="KW-0997">Cell inner membrane</keyword>
<feature type="transmembrane region" description="Helical" evidence="11">
    <location>
        <begin position="248"/>
        <end position="272"/>
    </location>
</feature>
<keyword evidence="4 11" id="KW-0808">Transferase</keyword>
<dbReference type="RefSeq" id="WP_012460563.1">
    <property type="nucleotide sequence ID" value="NC_010741.1"/>
</dbReference>
<keyword evidence="5 11" id="KW-0812">Transmembrane</keyword>
<comment type="subcellular location">
    <subcellularLocation>
        <location evidence="11">Cell inner membrane</location>
        <topology evidence="11">Multi-pass membrane protein</topology>
    </subcellularLocation>
    <subcellularLocation>
        <location evidence="1">Membrane</location>
        <topology evidence="1">Multi-pass membrane protein</topology>
    </subcellularLocation>
</comment>
<evidence type="ECO:0000313" key="13">
    <source>
        <dbReference type="Proteomes" id="UP000001202"/>
    </source>
</evidence>
<sequence>MRIRGVSDFDYLLLLTMLALTSIGILFIYSSVVNSEGHVISREYLKQIVWAVMGVVLMLSVSMYDYHRFKDRTTLIFAGFILLLIYTRLFGRYVNGAKSWIGVGEFGIQISEFAKIAYILYLAHYLVYSQSEPMLKRFAKAGVITLLPMALILSQPDLGTASVYLPIFLVMCFIAGFPLRLIFAVVCVVLLTLLFTLLPLWEQTFLQYQGVATRIADSRMLSLFVFFSLSATSAVAVVGYLLSGRKYYYWITYALGMVSISYGASLLGVRVLKPYQMMRLIIFLNPEVDPLKAGWHIIQSMIAIGSGGAFGMGYLRGPQSHYRFLPQQSTDFIFSILSEEWGFVGGVIVFGLYLLFFLHTLSIMSHVDDLYGKLIASGVLGMFLFHFVVNVGMTMGIMPITGIPLLLLSYGGSSLWTAMIATGLLMSINARQL</sequence>
<accession>A0A0H3BJB1</accession>
<dbReference type="GO" id="GO:0015648">
    <property type="term" value="F:lipid-linked peptidoglycan transporter activity"/>
    <property type="evidence" value="ECO:0007669"/>
    <property type="project" value="TreeGrafter"/>
</dbReference>
<dbReference type="HAMAP" id="MF_02079">
    <property type="entry name" value="PGT_RodA"/>
    <property type="match status" value="1"/>
</dbReference>
<dbReference type="PANTHER" id="PTHR30474:SF1">
    <property type="entry name" value="PEPTIDOGLYCAN GLYCOSYLTRANSFERASE MRDB"/>
    <property type="match status" value="1"/>
</dbReference>
<dbReference type="UniPathway" id="UPA00219"/>
<protein>
    <recommendedName>
        <fullName evidence="11">Peptidoglycan glycosyltransferase RodA</fullName>
        <shortName evidence="11">PGT</shortName>
        <ecNumber evidence="11">2.4.99.28</ecNumber>
    </recommendedName>
    <alternativeName>
        <fullName evidence="11">Cell elongation protein RodA</fullName>
    </alternativeName>
    <alternativeName>
        <fullName evidence="11">Cell wall polymerase</fullName>
    </alternativeName>
    <alternativeName>
        <fullName evidence="11">Peptidoglycan polymerase</fullName>
        <shortName evidence="11">PG polymerase</shortName>
    </alternativeName>
</protein>
<dbReference type="EMBL" id="CP000805">
    <property type="protein sequence ID" value="ACD70924.1"/>
    <property type="molecule type" value="Genomic_DNA"/>
</dbReference>
<feature type="transmembrane region" description="Helical" evidence="11">
    <location>
        <begin position="44"/>
        <end position="63"/>
    </location>
</feature>
<evidence type="ECO:0000256" key="7">
    <source>
        <dbReference type="ARBA" id="ARBA00022984"/>
    </source>
</evidence>
<feature type="transmembrane region" description="Helical" evidence="11">
    <location>
        <begin position="293"/>
        <end position="315"/>
    </location>
</feature>
<dbReference type="GO" id="GO:0005886">
    <property type="term" value="C:plasma membrane"/>
    <property type="evidence" value="ECO:0007669"/>
    <property type="project" value="UniProtKB-SubCell"/>
</dbReference>
<dbReference type="NCBIfam" id="NF037961">
    <property type="entry name" value="RodA_shape"/>
    <property type="match status" value="1"/>
</dbReference>
<feature type="transmembrane region" description="Helical" evidence="11">
    <location>
        <begin position="341"/>
        <end position="358"/>
    </location>
</feature>
<dbReference type="AlphaFoldDB" id="A0A0H3BJB1"/>
<dbReference type="GO" id="GO:0009252">
    <property type="term" value="P:peptidoglycan biosynthetic process"/>
    <property type="evidence" value="ECO:0007669"/>
    <property type="project" value="UniProtKB-UniRule"/>
</dbReference>
<comment type="similarity">
    <text evidence="11">Belongs to the SEDS family. MrdB/RodA subfamily.</text>
</comment>
<evidence type="ECO:0000256" key="3">
    <source>
        <dbReference type="ARBA" id="ARBA00022676"/>
    </source>
</evidence>
<dbReference type="Pfam" id="PF01098">
    <property type="entry name" value="FTSW_RODA_SPOVE"/>
    <property type="match status" value="2"/>
</dbReference>
<dbReference type="PROSITE" id="PS00428">
    <property type="entry name" value="FTSW_RODA_SPOVE"/>
    <property type="match status" value="1"/>
</dbReference>